<comment type="caution">
    <text evidence="9">The sequence shown here is derived from an EMBL/GenBank/DDBJ whole genome shotgun (WGS) entry which is preliminary data.</text>
</comment>
<feature type="transmembrane region" description="Helical" evidence="8">
    <location>
        <begin position="469"/>
        <end position="490"/>
    </location>
</feature>
<proteinExistence type="inferred from homology"/>
<feature type="transmembrane region" description="Helical" evidence="8">
    <location>
        <begin position="226"/>
        <end position="252"/>
    </location>
</feature>
<dbReference type="InterPro" id="IPR019395">
    <property type="entry name" value="Transmembrane_161A/B"/>
</dbReference>
<keyword evidence="3 8" id="KW-0812">Transmembrane</keyword>
<dbReference type="OrthoDB" id="784140at2759"/>
<protein>
    <recommendedName>
        <fullName evidence="11">Transmembrane protein 161B</fullName>
    </recommendedName>
</protein>
<dbReference type="EMBL" id="CM035428">
    <property type="protein sequence ID" value="KAH7301049.1"/>
    <property type="molecule type" value="Genomic_DNA"/>
</dbReference>
<evidence type="ECO:0000256" key="8">
    <source>
        <dbReference type="SAM" id="Phobius"/>
    </source>
</evidence>
<feature type="transmembrane region" description="Helical" evidence="8">
    <location>
        <begin position="330"/>
        <end position="351"/>
    </location>
</feature>
<feature type="region of interest" description="Disordered" evidence="7">
    <location>
        <begin position="91"/>
        <end position="122"/>
    </location>
</feature>
<feature type="transmembrane region" description="Helical" evidence="8">
    <location>
        <begin position="276"/>
        <end position="302"/>
    </location>
</feature>
<sequence length="546" mass="61227">MEPDVLSTMSIISSLNLLAYVCASLFAGFCTSFLQVSTCLLRGLHSYLYPDSSSGQEMQSGGRSHNNMLNEVPRNKAGEGAQEDFYASSHMEANSNGNKNSREQPLVFSRRTEQKRRERARDKFKWEESSSQIYRLTLSNTHLTGRLYFAEYNEMVMYAAIGIANILANQGLLYASHVLRMGIDEKGGRYDVVPFLMGWFAVVKVLWLLAQASWHGSATSILEVSWSFLVGLAGFIVALCLLLFASSCIFDYGMETLFSISMKQPVPSVGNERQDLGFFMLSPTLTKVIIAAIAGFIIGILVTPSHRTARSFWLGTDQLQWNIPMTKQGVIARFLLYVNIALPLFASVLWIKPMVSLLVTTKVSKQAGPYQGQSSGAEGNTGGVQFWGSLVLPLPSDVWTQDFLIPSEVFIKFQFWLLFVSGLLHLALFRVHVQTYLNEALIVWYESLHRSKIMNLELVRAQLLLNSYLLCRAALQYLVPGVLVILLLGISRVRGDLPLQDLAQTNPNWFFLKVVTMFLAWWVTCSWSFLTCIILGLYRTGFLLAS</sequence>
<evidence type="ECO:0000256" key="3">
    <source>
        <dbReference type="ARBA" id="ARBA00022692"/>
    </source>
</evidence>
<evidence type="ECO:0000256" key="1">
    <source>
        <dbReference type="ARBA" id="ARBA00004141"/>
    </source>
</evidence>
<keyword evidence="4 8" id="KW-1133">Transmembrane helix</keyword>
<dbReference type="OMA" id="FDKFRLW"/>
<evidence type="ECO:0000256" key="6">
    <source>
        <dbReference type="ARBA" id="ARBA00023180"/>
    </source>
</evidence>
<organism evidence="9 10">
    <name type="scientific">Ceratopteris richardii</name>
    <name type="common">Triangle waterfern</name>
    <dbReference type="NCBI Taxonomy" id="49495"/>
    <lineage>
        <taxon>Eukaryota</taxon>
        <taxon>Viridiplantae</taxon>
        <taxon>Streptophyta</taxon>
        <taxon>Embryophyta</taxon>
        <taxon>Tracheophyta</taxon>
        <taxon>Polypodiopsida</taxon>
        <taxon>Polypodiidae</taxon>
        <taxon>Polypodiales</taxon>
        <taxon>Pteridineae</taxon>
        <taxon>Pteridaceae</taxon>
        <taxon>Parkerioideae</taxon>
        <taxon>Ceratopteris</taxon>
    </lineage>
</organism>
<dbReference type="AlphaFoldDB" id="A0A8T2RWU1"/>
<dbReference type="Pfam" id="PF10268">
    <property type="entry name" value="Tmemb_161AB"/>
    <property type="match status" value="2"/>
</dbReference>
<comment type="similarity">
    <text evidence="2">Belongs to the TMEM161 family.</text>
</comment>
<name>A0A8T2RWU1_CERRI</name>
<evidence type="ECO:0000313" key="9">
    <source>
        <dbReference type="EMBL" id="KAH7301049.1"/>
    </source>
</evidence>
<evidence type="ECO:0000256" key="5">
    <source>
        <dbReference type="ARBA" id="ARBA00023136"/>
    </source>
</evidence>
<evidence type="ECO:0000313" key="10">
    <source>
        <dbReference type="Proteomes" id="UP000825935"/>
    </source>
</evidence>
<keyword evidence="5 8" id="KW-0472">Membrane</keyword>
<feature type="transmembrane region" description="Helical" evidence="8">
    <location>
        <begin position="409"/>
        <end position="429"/>
    </location>
</feature>
<dbReference type="PANTHER" id="PTHR13624:SF6">
    <property type="entry name" value="EMEI"/>
    <property type="match status" value="1"/>
</dbReference>
<evidence type="ECO:0000256" key="2">
    <source>
        <dbReference type="ARBA" id="ARBA00009706"/>
    </source>
</evidence>
<feature type="transmembrane region" description="Helical" evidence="8">
    <location>
        <begin position="155"/>
        <end position="175"/>
    </location>
</feature>
<comment type="subcellular location">
    <subcellularLocation>
        <location evidence="1">Membrane</location>
        <topology evidence="1">Multi-pass membrane protein</topology>
    </subcellularLocation>
</comment>
<gene>
    <name evidence="9" type="ORF">KP509_23G009900</name>
</gene>
<dbReference type="PANTHER" id="PTHR13624">
    <property type="entry name" value="RE42071P"/>
    <property type="match status" value="1"/>
</dbReference>
<reference evidence="9 10" key="1">
    <citation type="submission" date="2021-08" db="EMBL/GenBank/DDBJ databases">
        <title>WGS assembly of Ceratopteris richardii.</title>
        <authorList>
            <person name="Marchant D.B."/>
            <person name="Chen G."/>
            <person name="Jenkins J."/>
            <person name="Shu S."/>
            <person name="Leebens-Mack J."/>
            <person name="Grimwood J."/>
            <person name="Schmutz J."/>
            <person name="Soltis P."/>
            <person name="Soltis D."/>
            <person name="Chen Z.-H."/>
        </authorList>
    </citation>
    <scope>NUCLEOTIDE SEQUENCE [LARGE SCALE GENOMIC DNA]</scope>
    <source>
        <strain evidence="9">Whitten #5841</strain>
        <tissue evidence="9">Leaf</tissue>
    </source>
</reference>
<keyword evidence="6" id="KW-0325">Glycoprotein</keyword>
<evidence type="ECO:0000256" key="4">
    <source>
        <dbReference type="ARBA" id="ARBA00022989"/>
    </source>
</evidence>
<feature type="transmembrane region" description="Helical" evidence="8">
    <location>
        <begin position="17"/>
        <end position="41"/>
    </location>
</feature>
<feature type="compositionally biased region" description="Basic and acidic residues" evidence="7">
    <location>
        <begin position="110"/>
        <end position="122"/>
    </location>
</feature>
<accession>A0A8T2RWU1</accession>
<dbReference type="Proteomes" id="UP000825935">
    <property type="component" value="Chromosome 23"/>
</dbReference>
<evidence type="ECO:0008006" key="11">
    <source>
        <dbReference type="Google" id="ProtNLM"/>
    </source>
</evidence>
<feature type="region of interest" description="Disordered" evidence="7">
    <location>
        <begin position="52"/>
        <end position="72"/>
    </location>
</feature>
<feature type="transmembrane region" description="Helical" evidence="8">
    <location>
        <begin position="510"/>
        <end position="538"/>
    </location>
</feature>
<feature type="compositionally biased region" description="Polar residues" evidence="7">
    <location>
        <begin position="52"/>
        <end position="69"/>
    </location>
</feature>
<dbReference type="GO" id="GO:0016020">
    <property type="term" value="C:membrane"/>
    <property type="evidence" value="ECO:0007669"/>
    <property type="project" value="UniProtKB-SubCell"/>
</dbReference>
<evidence type="ECO:0000256" key="7">
    <source>
        <dbReference type="SAM" id="MobiDB-lite"/>
    </source>
</evidence>
<feature type="transmembrane region" description="Helical" evidence="8">
    <location>
        <begin position="195"/>
        <end position="214"/>
    </location>
</feature>
<keyword evidence="10" id="KW-1185">Reference proteome</keyword>